<dbReference type="Gramene" id="TVU28323">
    <property type="protein sequence ID" value="TVU28323"/>
    <property type="gene ID" value="EJB05_19838"/>
</dbReference>
<evidence type="ECO:0000256" key="1">
    <source>
        <dbReference type="SAM" id="MobiDB-lite"/>
    </source>
</evidence>
<dbReference type="EMBL" id="RWGY01000011">
    <property type="protein sequence ID" value="TVU28323.1"/>
    <property type="molecule type" value="Genomic_DNA"/>
</dbReference>
<accession>A0A5J9UX48</accession>
<evidence type="ECO:0000313" key="2">
    <source>
        <dbReference type="EMBL" id="TVU28323.1"/>
    </source>
</evidence>
<reference evidence="2 3" key="1">
    <citation type="journal article" date="2019" name="Sci. Rep.">
        <title>A high-quality genome of Eragrostis curvula grass provides insights into Poaceae evolution and supports new strategies to enhance forage quality.</title>
        <authorList>
            <person name="Carballo J."/>
            <person name="Santos B.A.C.M."/>
            <person name="Zappacosta D."/>
            <person name="Garbus I."/>
            <person name="Selva J.P."/>
            <person name="Gallo C.A."/>
            <person name="Diaz A."/>
            <person name="Albertini E."/>
            <person name="Caccamo M."/>
            <person name="Echenique V."/>
        </authorList>
    </citation>
    <scope>NUCLEOTIDE SEQUENCE [LARGE SCALE GENOMIC DNA]</scope>
    <source>
        <strain evidence="3">cv. Victoria</strain>
        <tissue evidence="2">Leaf</tissue>
    </source>
</reference>
<evidence type="ECO:0000313" key="3">
    <source>
        <dbReference type="Proteomes" id="UP000324897"/>
    </source>
</evidence>
<feature type="compositionally biased region" description="Basic and acidic residues" evidence="1">
    <location>
        <begin position="76"/>
        <end position="88"/>
    </location>
</feature>
<dbReference type="Proteomes" id="UP000324897">
    <property type="component" value="Chromosome 1"/>
</dbReference>
<keyword evidence="3" id="KW-1185">Reference proteome</keyword>
<feature type="non-terminal residue" evidence="2">
    <location>
        <position position="1"/>
    </location>
</feature>
<comment type="caution">
    <text evidence="2">The sequence shown here is derived from an EMBL/GenBank/DDBJ whole genome shotgun (WGS) entry which is preliminary data.</text>
</comment>
<sequence length="273" mass="30422">MQPVQAALEEAFKQQQHQQQPWGNIDAEDAGFAGTGFTGLLLDGSLSHQDVMRPALARDAEAEADAAGSSQHRRLRSTEQHAEPGEHAVRRRRCLRRRWCPRPRRTRRRHGHLYQEGLSRDLLIFFLIAGVAVQVTNCSLRQGKRRGTEKAYKNVWLTHICLIPNLPGCPAFPLSLLYAPALYFLIWASEKCLLAFRVAVVGVSFSAIETGSLDCVIGKMVACSSMRIGTGWEDELVRLPCCAVARSGHGPGVGFCTGGDEAKDWLLYERLRW</sequence>
<organism evidence="2 3">
    <name type="scientific">Eragrostis curvula</name>
    <name type="common">weeping love grass</name>
    <dbReference type="NCBI Taxonomy" id="38414"/>
    <lineage>
        <taxon>Eukaryota</taxon>
        <taxon>Viridiplantae</taxon>
        <taxon>Streptophyta</taxon>
        <taxon>Embryophyta</taxon>
        <taxon>Tracheophyta</taxon>
        <taxon>Spermatophyta</taxon>
        <taxon>Magnoliopsida</taxon>
        <taxon>Liliopsida</taxon>
        <taxon>Poales</taxon>
        <taxon>Poaceae</taxon>
        <taxon>PACMAD clade</taxon>
        <taxon>Chloridoideae</taxon>
        <taxon>Eragrostideae</taxon>
        <taxon>Eragrostidinae</taxon>
        <taxon>Eragrostis</taxon>
    </lineage>
</organism>
<name>A0A5J9UX48_9POAL</name>
<protein>
    <submittedName>
        <fullName evidence="2">Uncharacterized protein</fullName>
    </submittedName>
</protein>
<gene>
    <name evidence="2" type="ORF">EJB05_19838</name>
</gene>
<dbReference type="AlphaFoldDB" id="A0A5J9UX48"/>
<proteinExistence type="predicted"/>
<feature type="region of interest" description="Disordered" evidence="1">
    <location>
        <begin position="58"/>
        <end position="89"/>
    </location>
</feature>